<evidence type="ECO:0000313" key="6">
    <source>
        <dbReference type="EMBL" id="KAL1516111.1"/>
    </source>
</evidence>
<sequence>MCEISRSSPWGVVRQRHAIEVLHPPSVEPFPKSGFLQVKLGERVQISCQANGVPYPLITWLSKGEELKLINRELLSFTASNRTLAGIYECIASNGVGEPARSQIELNIIYPPEVTSDKFWIHTGPGLRAQLECVVSANPQAQVTWLKGKVEVPLDNRIFTLIDGERHLLLIRKVQRSDFGIYTCQVRNELGENRINIQLSGVPNPGIFKKTIDDDISNKNTYTLIWEVDSYTPIIEYSLWFRPYRTGGNLVRTDWTKLTIPAEHRSGPVYSKSYTLRELKEKTVYEAVLISRNRFGWSKPSSVFRFATVGAEVSKDMFTTIQIGLPNDENNAIPLNHISSKGNAVLPIVNFSTLFLVNCYVIYV</sequence>
<dbReference type="SMART" id="SM00409">
    <property type="entry name" value="IG"/>
    <property type="match status" value="2"/>
</dbReference>
<evidence type="ECO:0000256" key="1">
    <source>
        <dbReference type="ARBA" id="ARBA00022737"/>
    </source>
</evidence>
<name>A0ABD1FA16_HYPHA</name>
<dbReference type="Gene3D" id="2.60.40.10">
    <property type="entry name" value="Immunoglobulins"/>
    <property type="match status" value="3"/>
</dbReference>
<dbReference type="SUPFAM" id="SSF49265">
    <property type="entry name" value="Fibronectin type III"/>
    <property type="match status" value="1"/>
</dbReference>
<keyword evidence="7" id="KW-1185">Reference proteome</keyword>
<evidence type="ECO:0000313" key="7">
    <source>
        <dbReference type="Proteomes" id="UP001566132"/>
    </source>
</evidence>
<dbReference type="InterPro" id="IPR003961">
    <property type="entry name" value="FN3_dom"/>
</dbReference>
<dbReference type="Pfam" id="PF13927">
    <property type="entry name" value="Ig_3"/>
    <property type="match status" value="1"/>
</dbReference>
<dbReference type="Proteomes" id="UP001566132">
    <property type="component" value="Unassembled WGS sequence"/>
</dbReference>
<dbReference type="InterPro" id="IPR007110">
    <property type="entry name" value="Ig-like_dom"/>
</dbReference>
<dbReference type="SUPFAM" id="SSF48726">
    <property type="entry name" value="Immunoglobulin"/>
    <property type="match status" value="2"/>
</dbReference>
<keyword evidence="1" id="KW-0677">Repeat</keyword>
<dbReference type="Pfam" id="PF07679">
    <property type="entry name" value="I-set"/>
    <property type="match status" value="1"/>
</dbReference>
<dbReference type="InterPro" id="IPR036179">
    <property type="entry name" value="Ig-like_dom_sf"/>
</dbReference>
<reference evidence="6 7" key="1">
    <citation type="submission" date="2024-05" db="EMBL/GenBank/DDBJ databases">
        <title>Genetic variation in Jamaican populations of the coffee berry borer (Hypothenemus hampei).</title>
        <authorList>
            <person name="Errbii M."/>
            <person name="Myrie A."/>
        </authorList>
    </citation>
    <scope>NUCLEOTIDE SEQUENCE [LARGE SCALE GENOMIC DNA]</scope>
    <source>
        <strain evidence="6">JA-Hopewell-2020-01-JO</strain>
        <tissue evidence="6">Whole body</tissue>
    </source>
</reference>
<evidence type="ECO:0000256" key="2">
    <source>
        <dbReference type="ARBA" id="ARBA00023157"/>
    </source>
</evidence>
<dbReference type="PANTHER" id="PTHR45080">
    <property type="entry name" value="CONTACTIN 5"/>
    <property type="match status" value="1"/>
</dbReference>
<dbReference type="InterPro" id="IPR050958">
    <property type="entry name" value="Cell_Adh-Cytoskel_Orgn"/>
</dbReference>
<feature type="domain" description="Fibronectin type-III" evidence="5">
    <location>
        <begin position="204"/>
        <end position="311"/>
    </location>
</feature>
<dbReference type="CDD" id="cd00063">
    <property type="entry name" value="FN3"/>
    <property type="match status" value="1"/>
</dbReference>
<dbReference type="EMBL" id="JBDJPC010000001">
    <property type="protein sequence ID" value="KAL1516111.1"/>
    <property type="molecule type" value="Genomic_DNA"/>
</dbReference>
<evidence type="ECO:0000259" key="4">
    <source>
        <dbReference type="PROSITE" id="PS50835"/>
    </source>
</evidence>
<dbReference type="InterPro" id="IPR003598">
    <property type="entry name" value="Ig_sub2"/>
</dbReference>
<dbReference type="SMART" id="SM00408">
    <property type="entry name" value="IGc2"/>
    <property type="match status" value="2"/>
</dbReference>
<keyword evidence="3" id="KW-0393">Immunoglobulin domain</keyword>
<dbReference type="InterPro" id="IPR036116">
    <property type="entry name" value="FN3_sf"/>
</dbReference>
<dbReference type="PANTHER" id="PTHR45080:SF4">
    <property type="entry name" value="GH03113P"/>
    <property type="match status" value="1"/>
</dbReference>
<feature type="domain" description="Ig-like" evidence="4">
    <location>
        <begin position="25"/>
        <end position="107"/>
    </location>
</feature>
<dbReference type="AlphaFoldDB" id="A0ABD1FA16"/>
<dbReference type="GO" id="GO:0030154">
    <property type="term" value="P:cell differentiation"/>
    <property type="evidence" value="ECO:0007669"/>
    <property type="project" value="UniProtKB-ARBA"/>
</dbReference>
<feature type="domain" description="Ig-like" evidence="4">
    <location>
        <begin position="112"/>
        <end position="200"/>
    </location>
</feature>
<gene>
    <name evidence="6" type="ORF">ABEB36_000034</name>
</gene>
<organism evidence="6 7">
    <name type="scientific">Hypothenemus hampei</name>
    <name type="common">Coffee berry borer</name>
    <dbReference type="NCBI Taxonomy" id="57062"/>
    <lineage>
        <taxon>Eukaryota</taxon>
        <taxon>Metazoa</taxon>
        <taxon>Ecdysozoa</taxon>
        <taxon>Arthropoda</taxon>
        <taxon>Hexapoda</taxon>
        <taxon>Insecta</taxon>
        <taxon>Pterygota</taxon>
        <taxon>Neoptera</taxon>
        <taxon>Endopterygota</taxon>
        <taxon>Coleoptera</taxon>
        <taxon>Polyphaga</taxon>
        <taxon>Cucujiformia</taxon>
        <taxon>Curculionidae</taxon>
        <taxon>Scolytinae</taxon>
        <taxon>Hypothenemus</taxon>
    </lineage>
</organism>
<dbReference type="GO" id="GO:0009653">
    <property type="term" value="P:anatomical structure morphogenesis"/>
    <property type="evidence" value="ECO:0007669"/>
    <property type="project" value="UniProtKB-ARBA"/>
</dbReference>
<proteinExistence type="predicted"/>
<dbReference type="InterPro" id="IPR003599">
    <property type="entry name" value="Ig_sub"/>
</dbReference>
<keyword evidence="2" id="KW-1015">Disulfide bond</keyword>
<comment type="caution">
    <text evidence="6">The sequence shown here is derived from an EMBL/GenBank/DDBJ whole genome shotgun (WGS) entry which is preliminary data.</text>
</comment>
<accession>A0ABD1FA16</accession>
<dbReference type="InterPro" id="IPR013098">
    <property type="entry name" value="Ig_I-set"/>
</dbReference>
<dbReference type="FunFam" id="2.60.40.10:FF:000032">
    <property type="entry name" value="palladin isoform X1"/>
    <property type="match status" value="1"/>
</dbReference>
<protein>
    <submittedName>
        <fullName evidence="6">Uncharacterized protein</fullName>
    </submittedName>
</protein>
<evidence type="ECO:0000259" key="5">
    <source>
        <dbReference type="PROSITE" id="PS50853"/>
    </source>
</evidence>
<dbReference type="PROSITE" id="PS50853">
    <property type="entry name" value="FN3"/>
    <property type="match status" value="1"/>
</dbReference>
<evidence type="ECO:0000256" key="3">
    <source>
        <dbReference type="ARBA" id="ARBA00023319"/>
    </source>
</evidence>
<dbReference type="PROSITE" id="PS50835">
    <property type="entry name" value="IG_LIKE"/>
    <property type="match status" value="2"/>
</dbReference>
<dbReference type="InterPro" id="IPR013783">
    <property type="entry name" value="Ig-like_fold"/>
</dbReference>